<proteinExistence type="predicted"/>
<gene>
    <name evidence="1" type="ORF">S06H3_65709</name>
</gene>
<protein>
    <submittedName>
        <fullName evidence="1">Uncharacterized protein</fullName>
    </submittedName>
</protein>
<accession>X1S6Y0</accession>
<dbReference type="AlphaFoldDB" id="X1S6Y0"/>
<feature type="non-terminal residue" evidence="1">
    <location>
        <position position="1"/>
    </location>
</feature>
<comment type="caution">
    <text evidence="1">The sequence shown here is derived from an EMBL/GenBank/DDBJ whole genome shotgun (WGS) entry which is preliminary data.</text>
</comment>
<evidence type="ECO:0000313" key="1">
    <source>
        <dbReference type="EMBL" id="GAI71200.1"/>
    </source>
</evidence>
<name>X1S6Y0_9ZZZZ</name>
<reference evidence="1" key="1">
    <citation type="journal article" date="2014" name="Front. Microbiol.">
        <title>High frequency of phylogenetically diverse reductive dehalogenase-homologous genes in deep subseafloor sedimentary metagenomes.</title>
        <authorList>
            <person name="Kawai M."/>
            <person name="Futagami T."/>
            <person name="Toyoda A."/>
            <person name="Takaki Y."/>
            <person name="Nishi S."/>
            <person name="Hori S."/>
            <person name="Arai W."/>
            <person name="Tsubouchi T."/>
            <person name="Morono Y."/>
            <person name="Uchiyama I."/>
            <person name="Ito T."/>
            <person name="Fujiyama A."/>
            <person name="Inagaki F."/>
            <person name="Takami H."/>
        </authorList>
    </citation>
    <scope>NUCLEOTIDE SEQUENCE</scope>
    <source>
        <strain evidence="1">Expedition CK06-06</strain>
    </source>
</reference>
<sequence>GGLSFPQQVNIFGGRLYAGVPIDEMVKSIVAAGRLTQNIANQLKVMNPVDTGLVFQQLSIVAPAIASKVASQFVELIPQKITKIPK</sequence>
<dbReference type="EMBL" id="BARV01044373">
    <property type="protein sequence ID" value="GAI71200.1"/>
    <property type="molecule type" value="Genomic_DNA"/>
</dbReference>
<organism evidence="1">
    <name type="scientific">marine sediment metagenome</name>
    <dbReference type="NCBI Taxonomy" id="412755"/>
    <lineage>
        <taxon>unclassified sequences</taxon>
        <taxon>metagenomes</taxon>
        <taxon>ecological metagenomes</taxon>
    </lineage>
</organism>
<feature type="non-terminal residue" evidence="1">
    <location>
        <position position="86"/>
    </location>
</feature>